<evidence type="ECO:0000259" key="6">
    <source>
        <dbReference type="Pfam" id="PF07980"/>
    </source>
</evidence>
<gene>
    <name evidence="8" type="ORF">LQ567_09900</name>
</gene>
<evidence type="ECO:0000256" key="3">
    <source>
        <dbReference type="ARBA" id="ARBA00022729"/>
    </source>
</evidence>
<dbReference type="SUPFAM" id="SSF48452">
    <property type="entry name" value="TPR-like"/>
    <property type="match status" value="1"/>
</dbReference>
<dbReference type="InterPro" id="IPR033985">
    <property type="entry name" value="SusD-like_N"/>
</dbReference>
<reference evidence="8 9" key="1">
    <citation type="submission" date="2021-11" db="EMBL/GenBank/DDBJ databases">
        <title>Genomic of Niabella pedocola.</title>
        <authorList>
            <person name="Wu T."/>
        </authorList>
    </citation>
    <scope>NUCLEOTIDE SEQUENCE [LARGE SCALE GENOMIC DNA]</scope>
    <source>
        <strain evidence="8 9">JCM 31011</strain>
    </source>
</reference>
<dbReference type="Pfam" id="PF14322">
    <property type="entry name" value="SusD-like_3"/>
    <property type="match status" value="1"/>
</dbReference>
<evidence type="ECO:0000256" key="1">
    <source>
        <dbReference type="ARBA" id="ARBA00004442"/>
    </source>
</evidence>
<protein>
    <submittedName>
        <fullName evidence="8">RagB/SusD family nutrient uptake outer membrane protein</fullName>
    </submittedName>
</protein>
<keyword evidence="9" id="KW-1185">Reference proteome</keyword>
<dbReference type="InterPro" id="IPR011990">
    <property type="entry name" value="TPR-like_helical_dom_sf"/>
</dbReference>
<proteinExistence type="inferred from homology"/>
<comment type="subcellular location">
    <subcellularLocation>
        <location evidence="1">Cell outer membrane</location>
    </subcellularLocation>
</comment>
<dbReference type="Proteomes" id="UP001199816">
    <property type="component" value="Unassembled WGS sequence"/>
</dbReference>
<keyword evidence="4" id="KW-0472">Membrane</keyword>
<dbReference type="Pfam" id="PF07980">
    <property type="entry name" value="SusD_RagB"/>
    <property type="match status" value="1"/>
</dbReference>
<dbReference type="Gene3D" id="1.25.40.390">
    <property type="match status" value="1"/>
</dbReference>
<evidence type="ECO:0000259" key="7">
    <source>
        <dbReference type="Pfam" id="PF14322"/>
    </source>
</evidence>
<sequence>MKSYDKYDENIFANETLTGWYIDRLYYDFFSAYKSPVLSVVGLYNDTRTRSTEEMGGTVTDYTNPQKQLTDAAQADAYYGSQLGVNPANVPYTRIKNANFLLEKIGEKGQALSDDFKKKARGQMLFMRGLQYFELMRVYGGVPIVTTTENASALDSSIKHPRATTSELVTQIISDFDSAAALLPAAWGATDYGRFTSGAALAMKSRVLLAYASPLFNKDWDNTGSDRWQKALDAGLAAETALTAAGKGLYGKTAKEWSDMWYINDTKLNDKEAIIIRLLSNSVASSGVENNGWERSIRVVKQTGAGGVSAPKEMIDLFPLADGSRPTIANGYDSLHFFLNRDPRFYRTFAFSGSRWPLKEAGNDTIWLYRWLSTGNKQTYSDGNQVSSPAIVRKMSNLTGASTAAGLAYSGTDIFEYRYAELLLNIAECYAAKGDVGNAVIYLGKIRERVGIPSANNFGLGTPAGKYAAIEACLYERRVELAYEGKRFWDAQRWLLYDGGTPLGENTCVKLGINPINGTARTGRLWQYKTVLSNTADPLLGTRTAILCDPDAANFTTQLNNLKTFFDNNLQVVSTDQPMDKDASNNPLSINFRSNYYISGLTATILSNNPWLKQTIGWKDYNNAAGTFDYRE</sequence>
<keyword evidence="5" id="KW-0998">Cell outer membrane</keyword>
<organism evidence="8 9">
    <name type="scientific">Niabella pedocola</name>
    <dbReference type="NCBI Taxonomy" id="1752077"/>
    <lineage>
        <taxon>Bacteria</taxon>
        <taxon>Pseudomonadati</taxon>
        <taxon>Bacteroidota</taxon>
        <taxon>Chitinophagia</taxon>
        <taxon>Chitinophagales</taxon>
        <taxon>Chitinophagaceae</taxon>
        <taxon>Niabella</taxon>
    </lineage>
</organism>
<dbReference type="EMBL" id="JAJNEC010000005">
    <property type="protein sequence ID" value="MCD2423075.1"/>
    <property type="molecule type" value="Genomic_DNA"/>
</dbReference>
<keyword evidence="3" id="KW-0732">Signal</keyword>
<dbReference type="InterPro" id="IPR012944">
    <property type="entry name" value="SusD_RagB_dom"/>
</dbReference>
<comment type="similarity">
    <text evidence="2">Belongs to the SusD family.</text>
</comment>
<dbReference type="RefSeq" id="WP_231004345.1">
    <property type="nucleotide sequence ID" value="NZ_JAJNEC010000005.1"/>
</dbReference>
<feature type="domain" description="RagB/SusD" evidence="6">
    <location>
        <begin position="290"/>
        <end position="618"/>
    </location>
</feature>
<evidence type="ECO:0000256" key="2">
    <source>
        <dbReference type="ARBA" id="ARBA00006275"/>
    </source>
</evidence>
<evidence type="ECO:0000256" key="5">
    <source>
        <dbReference type="ARBA" id="ARBA00023237"/>
    </source>
</evidence>
<accession>A0ABS8PPQ2</accession>
<comment type="caution">
    <text evidence="8">The sequence shown here is derived from an EMBL/GenBank/DDBJ whole genome shotgun (WGS) entry which is preliminary data.</text>
</comment>
<evidence type="ECO:0000313" key="8">
    <source>
        <dbReference type="EMBL" id="MCD2423075.1"/>
    </source>
</evidence>
<evidence type="ECO:0000256" key="4">
    <source>
        <dbReference type="ARBA" id="ARBA00023136"/>
    </source>
</evidence>
<feature type="domain" description="SusD-like N-terminal" evidence="7">
    <location>
        <begin position="49"/>
        <end position="209"/>
    </location>
</feature>
<name>A0ABS8PPQ2_9BACT</name>
<evidence type="ECO:0000313" key="9">
    <source>
        <dbReference type="Proteomes" id="UP001199816"/>
    </source>
</evidence>